<name>A0A069P3G3_9BURK</name>
<dbReference type="Pfam" id="PF01810">
    <property type="entry name" value="LysE"/>
    <property type="match status" value="1"/>
</dbReference>
<sequence>MPDEIHILLVLAGALLLSVASPGPNFAIVTSSAMVSRRAGVMTRLGLAAASGTWAVIAVTGVGLLLSHVLWLDVVVRLVGAGYLILVGARMIRHARRPLILQTERLESGWLAMKKGYVVSMTNPKSIAFLLCIAELHHRATRQRR</sequence>
<accession>A0A069P3G3</accession>
<keyword evidence="5 6" id="KW-0472">Membrane</keyword>
<comment type="caution">
    <text evidence="8">The sequence shown here is derived from an EMBL/GenBank/DDBJ whole genome shotgun (WGS) entry which is preliminary data.</text>
</comment>
<feature type="transmembrane region" description="Helical" evidence="6">
    <location>
        <begin position="41"/>
        <end position="64"/>
    </location>
</feature>
<reference evidence="7" key="4">
    <citation type="submission" date="2024-05" db="EMBL/GenBank/DDBJ databases">
        <authorList>
            <person name="Sun Q."/>
            <person name="Zhou Y."/>
        </authorList>
    </citation>
    <scope>NUCLEOTIDE SEQUENCE</scope>
    <source>
        <strain evidence="7">CGMCC 1.11013</strain>
    </source>
</reference>
<dbReference type="InterPro" id="IPR001123">
    <property type="entry name" value="LeuE-type"/>
</dbReference>
<dbReference type="Proteomes" id="UP000027439">
    <property type="component" value="Unassembled WGS sequence"/>
</dbReference>
<keyword evidence="2" id="KW-1003">Cell membrane</keyword>
<dbReference type="GO" id="GO:0015171">
    <property type="term" value="F:amino acid transmembrane transporter activity"/>
    <property type="evidence" value="ECO:0007669"/>
    <property type="project" value="TreeGrafter"/>
</dbReference>
<dbReference type="PANTHER" id="PTHR30086">
    <property type="entry name" value="ARGININE EXPORTER PROTEIN ARGO"/>
    <property type="match status" value="1"/>
</dbReference>
<proteinExistence type="predicted"/>
<evidence type="ECO:0000256" key="3">
    <source>
        <dbReference type="ARBA" id="ARBA00022692"/>
    </source>
</evidence>
<dbReference type="STRING" id="1071679.BG57_32840"/>
<dbReference type="GO" id="GO:0005886">
    <property type="term" value="C:plasma membrane"/>
    <property type="evidence" value="ECO:0007669"/>
    <property type="project" value="UniProtKB-SubCell"/>
</dbReference>
<evidence type="ECO:0000313" key="7">
    <source>
        <dbReference type="EMBL" id="GGD89273.1"/>
    </source>
</evidence>
<evidence type="ECO:0000256" key="4">
    <source>
        <dbReference type="ARBA" id="ARBA00022989"/>
    </source>
</evidence>
<evidence type="ECO:0000256" key="2">
    <source>
        <dbReference type="ARBA" id="ARBA00022475"/>
    </source>
</evidence>
<organism evidence="8 9">
    <name type="scientific">Caballeronia grimmiae</name>
    <dbReference type="NCBI Taxonomy" id="1071679"/>
    <lineage>
        <taxon>Bacteria</taxon>
        <taxon>Pseudomonadati</taxon>
        <taxon>Pseudomonadota</taxon>
        <taxon>Betaproteobacteria</taxon>
        <taxon>Burkholderiales</taxon>
        <taxon>Burkholderiaceae</taxon>
        <taxon>Caballeronia</taxon>
    </lineage>
</organism>
<dbReference type="OrthoDB" id="9804822at2"/>
<dbReference type="EMBL" id="BMEG01000010">
    <property type="protein sequence ID" value="GGD89273.1"/>
    <property type="molecule type" value="Genomic_DNA"/>
</dbReference>
<keyword evidence="3 6" id="KW-0812">Transmembrane</keyword>
<gene>
    <name evidence="8" type="ORF">BG57_32840</name>
    <name evidence="7" type="ORF">GCM10010985_49850</name>
</gene>
<keyword evidence="10" id="KW-1185">Reference proteome</keyword>
<dbReference type="EMBL" id="JFHE01000009">
    <property type="protein sequence ID" value="KDR35123.1"/>
    <property type="molecule type" value="Genomic_DNA"/>
</dbReference>
<evidence type="ECO:0000256" key="5">
    <source>
        <dbReference type="ARBA" id="ARBA00023136"/>
    </source>
</evidence>
<reference evidence="10" key="3">
    <citation type="journal article" date="2019" name="Int. J. Syst. Evol. Microbiol.">
        <title>The Global Catalogue of Microorganisms (GCM) 10K type strain sequencing project: providing services to taxonomists for standard genome sequencing and annotation.</title>
        <authorList>
            <consortium name="The Broad Institute Genomics Platform"/>
            <consortium name="The Broad Institute Genome Sequencing Center for Infectious Disease"/>
            <person name="Wu L."/>
            <person name="Ma J."/>
        </authorList>
    </citation>
    <scope>NUCLEOTIDE SEQUENCE [LARGE SCALE GENOMIC DNA]</scope>
    <source>
        <strain evidence="10">CGMCC 1.11013</strain>
    </source>
</reference>
<evidence type="ECO:0000313" key="8">
    <source>
        <dbReference type="EMBL" id="KDR35123.1"/>
    </source>
</evidence>
<reference evidence="8 9" key="2">
    <citation type="submission" date="2014-03" db="EMBL/GenBank/DDBJ databases">
        <title>Draft Genome Sequences of Four Burkholderia Strains.</title>
        <authorList>
            <person name="Liu X.Y."/>
            <person name="Li C.X."/>
            <person name="Xu J.H."/>
        </authorList>
    </citation>
    <scope>NUCLEOTIDE SEQUENCE [LARGE SCALE GENOMIC DNA]</scope>
    <source>
        <strain evidence="8 9">R27</strain>
    </source>
</reference>
<evidence type="ECO:0000313" key="10">
    <source>
        <dbReference type="Proteomes" id="UP000597138"/>
    </source>
</evidence>
<protein>
    <submittedName>
        <fullName evidence="8">Lysine transporter LysE</fullName>
    </submittedName>
</protein>
<evidence type="ECO:0000256" key="1">
    <source>
        <dbReference type="ARBA" id="ARBA00004651"/>
    </source>
</evidence>
<dbReference type="PANTHER" id="PTHR30086:SF20">
    <property type="entry name" value="ARGININE EXPORTER PROTEIN ARGO-RELATED"/>
    <property type="match status" value="1"/>
</dbReference>
<dbReference type="Proteomes" id="UP000597138">
    <property type="component" value="Unassembled WGS sequence"/>
</dbReference>
<dbReference type="RefSeq" id="WP_052005775.1">
    <property type="nucleotide sequence ID" value="NZ_BMEG01000010.1"/>
</dbReference>
<feature type="transmembrane region" description="Helical" evidence="6">
    <location>
        <begin position="70"/>
        <end position="89"/>
    </location>
</feature>
<feature type="transmembrane region" description="Helical" evidence="6">
    <location>
        <begin position="6"/>
        <end position="29"/>
    </location>
</feature>
<evidence type="ECO:0000313" key="9">
    <source>
        <dbReference type="Proteomes" id="UP000027439"/>
    </source>
</evidence>
<evidence type="ECO:0000256" key="6">
    <source>
        <dbReference type="SAM" id="Phobius"/>
    </source>
</evidence>
<dbReference type="eggNOG" id="COG1280">
    <property type="taxonomic scope" value="Bacteria"/>
</dbReference>
<comment type="subcellular location">
    <subcellularLocation>
        <location evidence="1">Cell membrane</location>
        <topology evidence="1">Multi-pass membrane protein</topology>
    </subcellularLocation>
</comment>
<reference evidence="7" key="1">
    <citation type="journal article" date="2014" name="Int. J. Syst. Evol. Microbiol.">
        <title>Complete genome of a new Firmicutes species belonging to the dominant human colonic microbiota ('Ruminococcus bicirculans') reveals two chromosomes and a selective capacity to utilize plant glucans.</title>
        <authorList>
            <consortium name="NISC Comparative Sequencing Program"/>
            <person name="Wegmann U."/>
            <person name="Louis P."/>
            <person name="Goesmann A."/>
            <person name="Henrissat B."/>
            <person name="Duncan S.H."/>
            <person name="Flint H.J."/>
        </authorList>
    </citation>
    <scope>NUCLEOTIDE SEQUENCE</scope>
    <source>
        <strain evidence="7">CGMCC 1.11013</strain>
    </source>
</reference>
<keyword evidence="4 6" id="KW-1133">Transmembrane helix</keyword>
<dbReference type="AlphaFoldDB" id="A0A069P3G3"/>